<organism evidence="1 2">
    <name type="scientific">Trichinella spiralis</name>
    <name type="common">Trichina worm</name>
    <dbReference type="NCBI Taxonomy" id="6334"/>
    <lineage>
        <taxon>Eukaryota</taxon>
        <taxon>Metazoa</taxon>
        <taxon>Ecdysozoa</taxon>
        <taxon>Nematoda</taxon>
        <taxon>Enoplea</taxon>
        <taxon>Dorylaimia</taxon>
        <taxon>Trichinellida</taxon>
        <taxon>Trichinellidae</taxon>
        <taxon>Trichinella</taxon>
    </lineage>
</organism>
<dbReference type="AlphaFoldDB" id="A0A0V1BSL6"/>
<dbReference type="EMBL" id="JYDH01000016">
    <property type="protein sequence ID" value="KRY39746.1"/>
    <property type="molecule type" value="Genomic_DNA"/>
</dbReference>
<evidence type="ECO:0000313" key="1">
    <source>
        <dbReference type="EMBL" id="KRY39746.1"/>
    </source>
</evidence>
<sequence length="60" mass="6837">MKIKDKSYASTNSGGQTSNAEKIVLEVSILSLRDGNEHQNKTDYTSCSRPDFWKNLRIFI</sequence>
<dbReference type="Proteomes" id="UP000054776">
    <property type="component" value="Unassembled WGS sequence"/>
</dbReference>
<name>A0A0V1BSL6_TRISP</name>
<keyword evidence="2" id="KW-1185">Reference proteome</keyword>
<comment type="caution">
    <text evidence="1">The sequence shown here is derived from an EMBL/GenBank/DDBJ whole genome shotgun (WGS) entry which is preliminary data.</text>
</comment>
<protein>
    <submittedName>
        <fullName evidence="1">Uncharacterized protein</fullName>
    </submittedName>
</protein>
<accession>A0A0V1BSL6</accession>
<dbReference type="InParanoid" id="A0A0V1BSL6"/>
<proteinExistence type="predicted"/>
<gene>
    <name evidence="1" type="ORF">T01_15087</name>
</gene>
<evidence type="ECO:0000313" key="2">
    <source>
        <dbReference type="Proteomes" id="UP000054776"/>
    </source>
</evidence>
<reference evidence="1 2" key="1">
    <citation type="submission" date="2015-01" db="EMBL/GenBank/DDBJ databases">
        <title>Evolution of Trichinella species and genotypes.</title>
        <authorList>
            <person name="Korhonen P.K."/>
            <person name="Edoardo P."/>
            <person name="Giuseppe L.R."/>
            <person name="Gasser R.B."/>
        </authorList>
    </citation>
    <scope>NUCLEOTIDE SEQUENCE [LARGE SCALE GENOMIC DNA]</scope>
    <source>
        <strain evidence="1">ISS3</strain>
    </source>
</reference>